<dbReference type="PANTHER" id="PTHR35890:SF3">
    <property type="entry name" value="ECOTIN"/>
    <property type="match status" value="1"/>
</dbReference>
<dbReference type="STRING" id="1586267.GCA_001418685_00402"/>
<dbReference type="Pfam" id="PF03974">
    <property type="entry name" value="Ecotin"/>
    <property type="match status" value="1"/>
</dbReference>
<dbReference type="Proteomes" id="UP000182761">
    <property type="component" value="Unassembled WGS sequence"/>
</dbReference>
<dbReference type="Gene3D" id="2.60.40.550">
    <property type="entry name" value="Ecotin"/>
    <property type="match status" value="1"/>
</dbReference>
<reference evidence="2 3" key="1">
    <citation type="submission" date="2016-01" db="EMBL/GenBank/DDBJ databases">
        <authorList>
            <person name="McClelland M."/>
            <person name="Jain A."/>
            <person name="Saraogi P."/>
            <person name="Mendelson R."/>
            <person name="Westerman R."/>
            <person name="SanMiguel P."/>
            <person name="Csonka L."/>
        </authorList>
    </citation>
    <scope>NUCLEOTIDE SEQUENCE [LARGE SCALE GENOMIC DNA]</scope>
    <source>
        <strain evidence="2 3">R-53146</strain>
    </source>
</reference>
<organism evidence="2 3">
    <name type="scientific">Apibacter mensalis</name>
    <dbReference type="NCBI Taxonomy" id="1586267"/>
    <lineage>
        <taxon>Bacteria</taxon>
        <taxon>Pseudomonadati</taxon>
        <taxon>Bacteroidota</taxon>
        <taxon>Flavobacteriia</taxon>
        <taxon>Flavobacteriales</taxon>
        <taxon>Weeksellaceae</taxon>
        <taxon>Apibacter</taxon>
    </lineage>
</organism>
<evidence type="ECO:0000313" key="2">
    <source>
        <dbReference type="EMBL" id="CVK15577.1"/>
    </source>
</evidence>
<dbReference type="OrthoDB" id="997196at2"/>
<dbReference type="EMBL" id="FCOR01000002">
    <property type="protein sequence ID" value="CVK15577.1"/>
    <property type="molecule type" value="Genomic_DNA"/>
</dbReference>
<protein>
    <submittedName>
        <fullName evidence="2">Ecotin</fullName>
    </submittedName>
</protein>
<gene>
    <name evidence="2" type="ORF">Ga0061079_102123</name>
</gene>
<evidence type="ECO:0000256" key="1">
    <source>
        <dbReference type="ARBA" id="ARBA00010558"/>
    </source>
</evidence>
<dbReference type="GO" id="GO:0004867">
    <property type="term" value="F:serine-type endopeptidase inhibitor activity"/>
    <property type="evidence" value="ECO:0007669"/>
    <property type="project" value="InterPro"/>
</dbReference>
<dbReference type="InterPro" id="IPR005658">
    <property type="entry name" value="Prot_inh_ecotin"/>
</dbReference>
<dbReference type="PIRSF" id="PIRSF006865">
    <property type="entry name" value="Prot_inh_ecotin"/>
    <property type="match status" value="1"/>
</dbReference>
<keyword evidence="3" id="KW-1185">Reference proteome</keyword>
<dbReference type="NCBIfam" id="NF002987">
    <property type="entry name" value="PRK03719.1"/>
    <property type="match status" value="1"/>
</dbReference>
<dbReference type="AlphaFoldDB" id="A0A0X3AN48"/>
<sequence>MKTIRKILTGIILGSILVSFTHTNVDTMYKNKEDNDPGKELANFPEAKPGMVRYVIFLDKKSDEDLYKVELIPGKIMKVDCNKHTLMGRTEEKELEGWGYNFYEFSSEGKTVSTLMACPQVVNKEKFISSESTIVRYNSNLPIVIYAPKGYVIKYKIWEAGKEKTASVK</sequence>
<dbReference type="PANTHER" id="PTHR35890">
    <property type="match status" value="1"/>
</dbReference>
<dbReference type="SUPFAM" id="SSF49772">
    <property type="entry name" value="Ecotin, trypsin inhibitor"/>
    <property type="match status" value="1"/>
</dbReference>
<name>A0A0X3AN48_9FLAO</name>
<dbReference type="InterPro" id="IPR036198">
    <property type="entry name" value="Ecotin_sf"/>
</dbReference>
<comment type="similarity">
    <text evidence="1">Belongs to the protease inhibitor I11 (ecotin) family.</text>
</comment>
<proteinExistence type="inferred from homology"/>
<accession>A0A0X3AN48</accession>
<evidence type="ECO:0000313" key="3">
    <source>
        <dbReference type="Proteomes" id="UP000182761"/>
    </source>
</evidence>